<dbReference type="PANTHER" id="PTHR30332">
    <property type="entry name" value="PROBABLE GENERAL SECRETION PATHWAY PROTEIN D"/>
    <property type="match status" value="1"/>
</dbReference>
<dbReference type="Gene3D" id="3.30.1370.120">
    <property type="match status" value="2"/>
</dbReference>
<proteinExistence type="inferred from homology"/>
<keyword evidence="3" id="KW-0998">Cell outer membrane</keyword>
<dbReference type="HAMAP" id="MF_02219">
    <property type="entry name" value="Type_III_secretin"/>
    <property type="match status" value="1"/>
</dbReference>
<dbReference type="Pfam" id="PF03958">
    <property type="entry name" value="Secretin_N"/>
    <property type="match status" value="1"/>
</dbReference>
<feature type="domain" description="Type II/III secretion system secretin-like" evidence="5">
    <location>
        <begin position="363"/>
        <end position="523"/>
    </location>
</feature>
<keyword evidence="10" id="KW-1185">Reference proteome</keyword>
<evidence type="ECO:0000259" key="7">
    <source>
        <dbReference type="Pfam" id="PF21304"/>
    </source>
</evidence>
<dbReference type="InterPro" id="IPR038591">
    <property type="entry name" value="NolW-like_sf"/>
</dbReference>
<comment type="subunit">
    <text evidence="3">The core secretion machinery of the T3SS is composed of approximately 20 different proteins, including cytoplasmic components, a base, an export apparatus and a needle. This subunit is part of the base, which anchors the injectisome in the bacterial cell envelope. Forms a stable homooligomeric complex.</text>
</comment>
<dbReference type="Pfam" id="PF21304">
    <property type="entry name" value="T3S_SPI-1_N0"/>
    <property type="match status" value="1"/>
</dbReference>
<name>A0AAW7K2A9_9GAMM</name>
<dbReference type="GO" id="GO:0009279">
    <property type="term" value="C:cell outer membrane"/>
    <property type="evidence" value="ECO:0007669"/>
    <property type="project" value="UniProtKB-SubCell"/>
</dbReference>
<evidence type="ECO:0000313" key="9">
    <source>
        <dbReference type="EMBL" id="MDN0088881.1"/>
    </source>
</evidence>
<dbReference type="GO" id="GO:0015627">
    <property type="term" value="C:type II protein secretion system complex"/>
    <property type="evidence" value="ECO:0007669"/>
    <property type="project" value="TreeGrafter"/>
</dbReference>
<reference evidence="8 10" key="1">
    <citation type="submission" date="2015-03" db="EMBL/GenBank/DDBJ databases">
        <authorList>
            <consortium name="Pathogen Informatics"/>
            <person name="Murphy D."/>
        </authorList>
    </citation>
    <scope>NUCLEOTIDE SEQUENCE [LARGE SCALE GENOMIC DNA]</scope>
    <source>
        <strain evidence="10">type strain: CIP110231</strain>
        <strain evidence="8">Type strain: CIP110231</strain>
    </source>
</reference>
<evidence type="ECO:0000313" key="11">
    <source>
        <dbReference type="Proteomes" id="UP001167864"/>
    </source>
</evidence>
<comment type="similarity">
    <text evidence="3">Belongs to the bacterial secretin family. T3SS SctC subfamily.</text>
</comment>
<comment type="subcellular location">
    <subcellularLocation>
        <location evidence="1 3 4">Cell outer membrane</location>
    </subcellularLocation>
</comment>
<dbReference type="PRINTS" id="PR01337">
    <property type="entry name" value="TYPE3OMGPROT"/>
</dbReference>
<dbReference type="RefSeq" id="WP_049601173.1">
    <property type="nucleotide sequence ID" value="NZ_CPYD01000014.1"/>
</dbReference>
<dbReference type="Proteomes" id="UP001167864">
    <property type="component" value="Unassembled WGS sequence"/>
</dbReference>
<dbReference type="InterPro" id="IPR004846">
    <property type="entry name" value="T2SS/T3SS_dom"/>
</dbReference>
<protein>
    <recommendedName>
        <fullName evidence="3">Type 3 secretion system secretin</fullName>
        <shortName evidence="3">T3SS secretin</shortName>
    </recommendedName>
</protein>
<comment type="function">
    <text evidence="3">Component of the type III secretion system (T3SS), also called injectisome, which is used to inject bacterial effector proteins into eukaryotic host cells. Forms a ring-shaped multimeric structure with an apparent central pore in the outer membrane.</text>
</comment>
<comment type="caution">
    <text evidence="9">The sequence shown here is derived from an EMBL/GenBank/DDBJ whole genome shotgun (WGS) entry which is preliminary data.</text>
</comment>
<dbReference type="InterPro" id="IPR003522">
    <property type="entry name" value="T3SS_OM_pore_YscC"/>
</dbReference>
<dbReference type="EMBL" id="JAUEHU010000018">
    <property type="protein sequence ID" value="MDN0088881.1"/>
    <property type="molecule type" value="Genomic_DNA"/>
</dbReference>
<feature type="chain" id="PRO_5043064011" description="Type 3 secretion system secretin" evidence="3">
    <location>
        <begin position="25"/>
        <end position="567"/>
    </location>
</feature>
<organism evidence="9 11">
    <name type="scientific">Yersinia nurmii</name>
    <dbReference type="NCBI Taxonomy" id="685706"/>
    <lineage>
        <taxon>Bacteria</taxon>
        <taxon>Pseudomonadati</taxon>
        <taxon>Pseudomonadota</taxon>
        <taxon>Gammaproteobacteria</taxon>
        <taxon>Enterobacterales</taxon>
        <taxon>Yersiniaceae</taxon>
        <taxon>Yersinia</taxon>
    </lineage>
</organism>
<evidence type="ECO:0000256" key="3">
    <source>
        <dbReference type="HAMAP-Rule" id="MF_02219"/>
    </source>
</evidence>
<feature type="signal peptide" evidence="3">
    <location>
        <begin position="1"/>
        <end position="24"/>
    </location>
</feature>
<keyword evidence="3 4" id="KW-0813">Transport</keyword>
<dbReference type="Proteomes" id="UP000040578">
    <property type="component" value="Unassembled WGS sequence"/>
</dbReference>
<evidence type="ECO:0000256" key="4">
    <source>
        <dbReference type="RuleBase" id="RU004004"/>
    </source>
</evidence>
<keyword evidence="3" id="KW-0811">Translocation</keyword>
<dbReference type="NCBIfam" id="TIGR02516">
    <property type="entry name" value="type_III_yscC"/>
    <property type="match status" value="1"/>
</dbReference>
<gene>
    <name evidence="3 9" type="primary">sctC</name>
    <name evidence="8" type="synonym">ysaC_2</name>
    <name evidence="8" type="ORF">ERS137967_03257</name>
    <name evidence="9" type="ORF">QVN42_16120</name>
</gene>
<reference evidence="9" key="2">
    <citation type="submission" date="2023-06" db="EMBL/GenBank/DDBJ databases">
        <authorList>
            <person name="Polev D.E."/>
            <person name="Saitova A.T."/>
            <person name="Bogumilchik E.A."/>
            <person name="Kokorina G.I."/>
            <person name="Voskresenskaia E.A."/>
        </authorList>
    </citation>
    <scope>NUCLEOTIDE SEQUENCE</scope>
    <source>
        <strain evidence="9">2145 StPb PI</strain>
    </source>
</reference>
<evidence type="ECO:0000259" key="5">
    <source>
        <dbReference type="Pfam" id="PF00263"/>
    </source>
</evidence>
<dbReference type="Gene3D" id="3.55.50.30">
    <property type="match status" value="1"/>
</dbReference>
<evidence type="ECO:0000313" key="8">
    <source>
        <dbReference type="EMBL" id="CNF07621.1"/>
    </source>
</evidence>
<dbReference type="EMBL" id="CPYD01000014">
    <property type="protein sequence ID" value="CNF07621.1"/>
    <property type="molecule type" value="Genomic_DNA"/>
</dbReference>
<sequence precursor="true">MKINPYLFSKIFILSLLISSYASPGLGEVITATPVDREKSQSSFIANNIKINKVFDVVSSRIEKPIILSKIAMQKKVTGNFDMSQPEEMFKSLARRTALIWYDDGTSIYVYDNSEIRSELINLRATSWSELLNYIKTTGIYDSRYPLRSEGKATVVYVAGPPLYVELVLATARYLDERIQVEEKAGTDVTIIPLKHSSVKDRIFSQRGKAVTIPGMVTVINSLFSKNALGNKVHVIPREDISSQVEAGFPLPPAALDLAQKNYGAVTDTGSSNFSVVAYPDSNSLLVTGSAQQTRYVYQLVNALDVSRRQVELSLWIIDISKKKLDEVGVRWQVGGVAAGGGGIVFNQSNLSNSARFLARIDAISRTGDAQIVSRPIVLTQENVPALFDNSSSFYARLEGERVATLEQVTYGTMVSVLPRISHGGQVEMDVNIEDGSPDRSSSGDVEKIGGLPIVNRTHISTVARIAKDGSLLIGGYTREQIEETEEKIPLLGSIPYLGRLFSYRSTNQQKMIRVFLIQPRLLSESETWDGRQFSEKERLSDRITNKNEQLQGTIKLLQNYMDSPWP</sequence>
<dbReference type="PANTHER" id="PTHR30332:SF5">
    <property type="entry name" value="SPI-1 TYPE 3 SECRETION SYSTEM SECRETIN"/>
    <property type="match status" value="1"/>
</dbReference>
<evidence type="ECO:0000256" key="2">
    <source>
        <dbReference type="ARBA" id="ARBA00022729"/>
    </source>
</evidence>
<evidence type="ECO:0000256" key="1">
    <source>
        <dbReference type="ARBA" id="ARBA00004442"/>
    </source>
</evidence>
<dbReference type="Pfam" id="PF00263">
    <property type="entry name" value="Secretin"/>
    <property type="match status" value="1"/>
</dbReference>
<dbReference type="InterPro" id="IPR050810">
    <property type="entry name" value="Bact_Secretion_Sys_Channel"/>
</dbReference>
<dbReference type="InterPro" id="IPR049034">
    <property type="entry name" value="T3S_SPI-1_N0"/>
</dbReference>
<evidence type="ECO:0000259" key="6">
    <source>
        <dbReference type="Pfam" id="PF03958"/>
    </source>
</evidence>
<keyword evidence="3" id="KW-0653">Protein transport</keyword>
<dbReference type="AlphaFoldDB" id="A0AAW7K2A9"/>
<dbReference type="InterPro" id="IPR005644">
    <property type="entry name" value="NolW-like"/>
</dbReference>
<dbReference type="GO" id="GO:0030257">
    <property type="term" value="C:type III protein secretion system complex"/>
    <property type="evidence" value="ECO:0007669"/>
    <property type="project" value="UniProtKB-UniRule"/>
</dbReference>
<feature type="domain" description="SPI-1 type 3 secretion system secretin N0" evidence="7">
    <location>
        <begin position="44"/>
        <end position="112"/>
    </location>
</feature>
<dbReference type="GO" id="GO:0030254">
    <property type="term" value="P:protein secretion by the type III secretion system"/>
    <property type="evidence" value="ECO:0007669"/>
    <property type="project" value="UniProtKB-UniRule"/>
</dbReference>
<keyword evidence="3" id="KW-0472">Membrane</keyword>
<feature type="domain" description="NolW-like" evidence="6">
    <location>
        <begin position="190"/>
        <end position="310"/>
    </location>
</feature>
<keyword evidence="2 3" id="KW-0732">Signal</keyword>
<accession>A0AAW7K2A9</accession>
<evidence type="ECO:0000313" key="10">
    <source>
        <dbReference type="Proteomes" id="UP000040578"/>
    </source>
</evidence>